<feature type="transmembrane region" description="Helical" evidence="6">
    <location>
        <begin position="178"/>
        <end position="198"/>
    </location>
</feature>
<proteinExistence type="inferred from homology"/>
<keyword evidence="2 6" id="KW-1003">Cell membrane</keyword>
<evidence type="ECO:0000256" key="1">
    <source>
        <dbReference type="ARBA" id="ARBA00004651"/>
    </source>
</evidence>
<evidence type="ECO:0000313" key="9">
    <source>
        <dbReference type="Proteomes" id="UP000092578"/>
    </source>
</evidence>
<evidence type="ECO:0000256" key="6">
    <source>
        <dbReference type="RuleBase" id="RU366058"/>
    </source>
</evidence>
<gene>
    <name evidence="8" type="ORF">A8F95_13495</name>
</gene>
<name>A0A1B9AFY9_9BACI</name>
<evidence type="ECO:0000256" key="2">
    <source>
        <dbReference type="ARBA" id="ARBA00022475"/>
    </source>
</evidence>
<feature type="transmembrane region" description="Helical" evidence="6">
    <location>
        <begin position="43"/>
        <end position="67"/>
    </location>
</feature>
<organism evidence="8 9">
    <name type="scientific">Pseudobacillus wudalianchiensis</name>
    <dbReference type="NCBI Taxonomy" id="1743143"/>
    <lineage>
        <taxon>Bacteria</taxon>
        <taxon>Bacillati</taxon>
        <taxon>Bacillota</taxon>
        <taxon>Bacilli</taxon>
        <taxon>Bacillales</taxon>
        <taxon>Bacillaceae</taxon>
        <taxon>Pseudobacillus</taxon>
    </lineage>
</organism>
<evidence type="ECO:0000259" key="7">
    <source>
        <dbReference type="Pfam" id="PF09335"/>
    </source>
</evidence>
<feature type="domain" description="VTT" evidence="7">
    <location>
        <begin position="58"/>
        <end position="173"/>
    </location>
</feature>
<dbReference type="EMBL" id="MAYT01000029">
    <property type="protein sequence ID" value="OCA82756.1"/>
    <property type="molecule type" value="Genomic_DNA"/>
</dbReference>
<feature type="transmembrane region" description="Helical" evidence="6">
    <location>
        <begin position="125"/>
        <end position="147"/>
    </location>
</feature>
<dbReference type="InterPro" id="IPR015414">
    <property type="entry name" value="TMEM64"/>
</dbReference>
<dbReference type="PANTHER" id="PTHR12677">
    <property type="entry name" value="GOLGI APPARATUS MEMBRANE PROTEIN TVP38-RELATED"/>
    <property type="match status" value="1"/>
</dbReference>
<evidence type="ECO:0000313" key="8">
    <source>
        <dbReference type="EMBL" id="OCA82756.1"/>
    </source>
</evidence>
<dbReference type="AlphaFoldDB" id="A0A1B9AFY9"/>
<reference evidence="9" key="1">
    <citation type="submission" date="2016-05" db="EMBL/GenBank/DDBJ databases">
        <authorList>
            <person name="Liu B."/>
            <person name="Wang J."/>
            <person name="Zhu Y."/>
            <person name="Liu G."/>
            <person name="Chen Q."/>
            <person name="Chen Z."/>
            <person name="Lan J."/>
            <person name="Che J."/>
            <person name="Ge C."/>
            <person name="Shi H."/>
            <person name="Pan Z."/>
            <person name="Liu X."/>
        </authorList>
    </citation>
    <scope>NUCLEOTIDE SEQUENCE [LARGE SCALE GENOMIC DNA]</scope>
    <source>
        <strain evidence="9">FJAT-27215</strain>
    </source>
</reference>
<protein>
    <recommendedName>
        <fullName evidence="6">TVP38/TMEM64 family membrane protein</fullName>
    </recommendedName>
</protein>
<dbReference type="InterPro" id="IPR032816">
    <property type="entry name" value="VTT_dom"/>
</dbReference>
<dbReference type="GO" id="GO:0005886">
    <property type="term" value="C:plasma membrane"/>
    <property type="evidence" value="ECO:0007669"/>
    <property type="project" value="UniProtKB-SubCell"/>
</dbReference>
<dbReference type="PANTHER" id="PTHR12677:SF49">
    <property type="entry name" value="TVP38_TMEM64 FAMILY MEMBRANE PROTEIN"/>
    <property type="match status" value="1"/>
</dbReference>
<dbReference type="Proteomes" id="UP000092578">
    <property type="component" value="Unassembled WGS sequence"/>
</dbReference>
<keyword evidence="4 6" id="KW-1133">Transmembrane helix</keyword>
<sequence length="214" mass="23836">MKKKVLVVAIWILLIYVLKQNHLLSPDLDRLKELISENSNYAMLLFVALWGVRLLIFIPGITLMVLGGICFEPLLGFLLSMAGIILSETLVYIFSKTFIGMKLNKFLKNKSPKLRALLKTYNYKFLALGIVCPIASTDAICFLSASLGLKYTTYMLTIIVANIPMTLLYGFIGPSLNGSLLGITAVVMIFIIVTIMSVNAWNKLNKCDDFAVKE</sequence>
<comment type="caution">
    <text evidence="8">The sequence shown here is derived from an EMBL/GenBank/DDBJ whole genome shotgun (WGS) entry which is preliminary data.</text>
</comment>
<dbReference type="RefSeq" id="WP_065411631.1">
    <property type="nucleotide sequence ID" value="NZ_MAYT01000029.1"/>
</dbReference>
<keyword evidence="3 6" id="KW-0812">Transmembrane</keyword>
<dbReference type="Pfam" id="PF09335">
    <property type="entry name" value="VTT_dom"/>
    <property type="match status" value="1"/>
</dbReference>
<feature type="transmembrane region" description="Helical" evidence="6">
    <location>
        <begin position="154"/>
        <end position="172"/>
    </location>
</feature>
<evidence type="ECO:0000256" key="3">
    <source>
        <dbReference type="ARBA" id="ARBA00022692"/>
    </source>
</evidence>
<accession>A0A1B9AFY9</accession>
<comment type="subcellular location">
    <subcellularLocation>
        <location evidence="1 6">Cell membrane</location>
        <topology evidence="1 6">Multi-pass membrane protein</topology>
    </subcellularLocation>
</comment>
<evidence type="ECO:0000256" key="4">
    <source>
        <dbReference type="ARBA" id="ARBA00022989"/>
    </source>
</evidence>
<comment type="similarity">
    <text evidence="6">Belongs to the TVP38/TMEM64 family.</text>
</comment>
<evidence type="ECO:0000256" key="5">
    <source>
        <dbReference type="ARBA" id="ARBA00023136"/>
    </source>
</evidence>
<feature type="transmembrane region" description="Helical" evidence="6">
    <location>
        <begin position="74"/>
        <end position="94"/>
    </location>
</feature>
<keyword evidence="9" id="KW-1185">Reference proteome</keyword>
<keyword evidence="5 6" id="KW-0472">Membrane</keyword>